<dbReference type="EMBL" id="RZNJ01000005">
    <property type="protein sequence ID" value="RUT29324.1"/>
    <property type="molecule type" value="Genomic_DNA"/>
</dbReference>
<keyword evidence="1" id="KW-0175">Coiled coil</keyword>
<feature type="coiled-coil region" evidence="1">
    <location>
        <begin position="48"/>
        <end position="97"/>
    </location>
</feature>
<dbReference type="InterPro" id="IPR009078">
    <property type="entry name" value="Ferritin-like_SF"/>
</dbReference>
<dbReference type="CDD" id="cd07909">
    <property type="entry name" value="YciF"/>
    <property type="match status" value="1"/>
</dbReference>
<evidence type="ECO:0000313" key="3">
    <source>
        <dbReference type="Proteomes" id="UP000281547"/>
    </source>
</evidence>
<dbReference type="SUPFAM" id="SSF47240">
    <property type="entry name" value="Ferritin-like"/>
    <property type="match status" value="1"/>
</dbReference>
<dbReference type="InterPro" id="IPR010287">
    <property type="entry name" value="DUF892_YciF-like"/>
</dbReference>
<dbReference type="RefSeq" id="WP_127189314.1">
    <property type="nucleotide sequence ID" value="NZ_RZNJ01000005.1"/>
</dbReference>
<dbReference type="AlphaFoldDB" id="A0A433X5J7"/>
<accession>A0A433X5J7</accession>
<reference evidence="2 3" key="1">
    <citation type="journal article" date="2016" name="Int. J. Syst. Evol. Microbiol.">
        <title>Arsenicitalea aurantiaca gen. nov., sp. nov., a new member of the family Hyphomicrobiaceae, isolated from high-arsenic sediment.</title>
        <authorList>
            <person name="Mu Y."/>
            <person name="Zhou L."/>
            <person name="Zeng X.C."/>
            <person name="Liu L."/>
            <person name="Pan Y."/>
            <person name="Chen X."/>
            <person name="Wang J."/>
            <person name="Li S."/>
            <person name="Li W.J."/>
            <person name="Wang Y."/>
        </authorList>
    </citation>
    <scope>NUCLEOTIDE SEQUENCE [LARGE SCALE GENOMIC DNA]</scope>
    <source>
        <strain evidence="2 3">42-50</strain>
    </source>
</reference>
<evidence type="ECO:0000256" key="1">
    <source>
        <dbReference type="SAM" id="Coils"/>
    </source>
</evidence>
<sequence length="162" mass="18278">MAIKSLDDLFLHTLKDVYFAENHLTKKLPIMAAKAWNKELTELFEEHLAETRVQIERLERVFEVLGQKPAGEECPAIEGITEEAEELIEEIKDKTTLDAALIASAQAVEHYEITRYGTLIAWAKELGQDEVADLLRETLAEEKAADSKLMRLGVDKLNEKAA</sequence>
<protein>
    <submittedName>
        <fullName evidence="2">Ferritin-like domain-containing protein</fullName>
    </submittedName>
</protein>
<evidence type="ECO:0000313" key="2">
    <source>
        <dbReference type="EMBL" id="RUT29324.1"/>
    </source>
</evidence>
<dbReference type="InterPro" id="IPR012347">
    <property type="entry name" value="Ferritin-like"/>
</dbReference>
<comment type="caution">
    <text evidence="2">The sequence shown here is derived from an EMBL/GenBank/DDBJ whole genome shotgun (WGS) entry which is preliminary data.</text>
</comment>
<organism evidence="2 3">
    <name type="scientific">Arsenicitalea aurantiaca</name>
    <dbReference type="NCBI Taxonomy" id="1783274"/>
    <lineage>
        <taxon>Bacteria</taxon>
        <taxon>Pseudomonadati</taxon>
        <taxon>Pseudomonadota</taxon>
        <taxon>Alphaproteobacteria</taxon>
        <taxon>Hyphomicrobiales</taxon>
        <taxon>Devosiaceae</taxon>
        <taxon>Arsenicitalea</taxon>
    </lineage>
</organism>
<dbReference type="Proteomes" id="UP000281547">
    <property type="component" value="Unassembled WGS sequence"/>
</dbReference>
<dbReference type="Pfam" id="PF05974">
    <property type="entry name" value="DUF892"/>
    <property type="match status" value="1"/>
</dbReference>
<dbReference type="InterPro" id="IPR047114">
    <property type="entry name" value="YciF"/>
</dbReference>
<dbReference type="OrthoDB" id="9795056at2"/>
<dbReference type="PANTHER" id="PTHR30565">
    <property type="entry name" value="PROTEIN YCIF"/>
    <property type="match status" value="1"/>
</dbReference>
<proteinExistence type="predicted"/>
<gene>
    <name evidence="2" type="ORF">EMQ25_14465</name>
</gene>
<keyword evidence="3" id="KW-1185">Reference proteome</keyword>
<dbReference type="PANTHER" id="PTHR30565:SF9">
    <property type="entry name" value="PROTEIN YCIF"/>
    <property type="match status" value="1"/>
</dbReference>
<name>A0A433X5J7_9HYPH</name>
<dbReference type="Gene3D" id="1.20.1260.10">
    <property type="match status" value="1"/>
</dbReference>